<dbReference type="GO" id="GO:0005634">
    <property type="term" value="C:nucleus"/>
    <property type="evidence" value="ECO:0007669"/>
    <property type="project" value="UniProtKB-SubCell"/>
</dbReference>
<evidence type="ECO:0000256" key="12">
    <source>
        <dbReference type="PROSITE-ProRule" id="PRU01263"/>
    </source>
</evidence>
<evidence type="ECO:0000256" key="4">
    <source>
        <dbReference type="ARBA" id="ARBA00022737"/>
    </source>
</evidence>
<feature type="compositionally biased region" description="Basic and acidic residues" evidence="13">
    <location>
        <begin position="209"/>
        <end position="223"/>
    </location>
</feature>
<dbReference type="PANTHER" id="PTHR24393">
    <property type="entry name" value="ZINC FINGER PROTEIN"/>
    <property type="match status" value="1"/>
</dbReference>
<feature type="domain" description="C2H2-type" evidence="14">
    <location>
        <begin position="623"/>
        <end position="650"/>
    </location>
</feature>
<dbReference type="GO" id="GO:0001228">
    <property type="term" value="F:DNA-binding transcription activator activity, RNA polymerase II-specific"/>
    <property type="evidence" value="ECO:0007669"/>
    <property type="project" value="TreeGrafter"/>
</dbReference>
<keyword evidence="6 12" id="KW-0862">Zinc</keyword>
<reference evidence="17" key="1">
    <citation type="submission" date="2025-08" db="UniProtKB">
        <authorList>
            <consortium name="RefSeq"/>
        </authorList>
    </citation>
    <scope>IDENTIFICATION</scope>
    <source>
        <tissue evidence="17">Whole organism</tissue>
    </source>
</reference>
<keyword evidence="5 11" id="KW-0863">Zinc-finger</keyword>
<organism evidence="16 17">
    <name type="scientific">Frankliniella occidentalis</name>
    <name type="common">Western flower thrips</name>
    <name type="synonym">Euthrips occidentalis</name>
    <dbReference type="NCBI Taxonomy" id="133901"/>
    <lineage>
        <taxon>Eukaryota</taxon>
        <taxon>Metazoa</taxon>
        <taxon>Ecdysozoa</taxon>
        <taxon>Arthropoda</taxon>
        <taxon>Hexapoda</taxon>
        <taxon>Insecta</taxon>
        <taxon>Pterygota</taxon>
        <taxon>Neoptera</taxon>
        <taxon>Paraneoptera</taxon>
        <taxon>Thysanoptera</taxon>
        <taxon>Terebrantia</taxon>
        <taxon>Thripoidea</taxon>
        <taxon>Thripidae</taxon>
        <taxon>Frankliniella</taxon>
    </lineage>
</organism>
<dbReference type="InterPro" id="IPR012934">
    <property type="entry name" value="Znf_AD"/>
</dbReference>
<feature type="domain" description="C2H2-type" evidence="14">
    <location>
        <begin position="679"/>
        <end position="706"/>
    </location>
</feature>
<dbReference type="AlphaFoldDB" id="A0A6J1SDJ2"/>
<dbReference type="Gene3D" id="3.40.1800.20">
    <property type="match status" value="1"/>
</dbReference>
<evidence type="ECO:0000256" key="13">
    <source>
        <dbReference type="SAM" id="MobiDB-lite"/>
    </source>
</evidence>
<gene>
    <name evidence="17" type="primary">LOC113205337</name>
</gene>
<dbReference type="Gene3D" id="3.30.160.60">
    <property type="entry name" value="Classic Zinc Finger"/>
    <property type="match status" value="9"/>
</dbReference>
<feature type="domain" description="C2H2-type" evidence="14">
    <location>
        <begin position="510"/>
        <end position="538"/>
    </location>
</feature>
<dbReference type="SMART" id="SM00868">
    <property type="entry name" value="zf-AD"/>
    <property type="match status" value="1"/>
</dbReference>
<protein>
    <submittedName>
        <fullName evidence="17">Zinc finger protein 878-like</fullName>
    </submittedName>
</protein>
<feature type="binding site" evidence="12">
    <location>
        <position position="16"/>
    </location>
    <ligand>
        <name>Zn(2+)</name>
        <dbReference type="ChEBI" id="CHEBI:29105"/>
    </ligand>
</feature>
<feature type="domain" description="C2H2-type" evidence="14">
    <location>
        <begin position="538"/>
        <end position="566"/>
    </location>
</feature>
<feature type="compositionally biased region" description="Acidic residues" evidence="13">
    <location>
        <begin position="250"/>
        <end position="282"/>
    </location>
</feature>
<dbReference type="FunFam" id="3.30.160.60:FF:001370">
    <property type="entry name" value="Zinc finger protein"/>
    <property type="match status" value="1"/>
</dbReference>
<name>A0A6J1SDJ2_FRAOC</name>
<dbReference type="SMART" id="SM00355">
    <property type="entry name" value="ZnF_C2H2"/>
    <property type="match status" value="13"/>
</dbReference>
<feature type="binding site" evidence="12">
    <location>
        <position position="63"/>
    </location>
    <ligand>
        <name>Zn(2+)</name>
        <dbReference type="ChEBI" id="CHEBI:29105"/>
    </ligand>
</feature>
<dbReference type="InterPro" id="IPR036236">
    <property type="entry name" value="Znf_C2H2_sf"/>
</dbReference>
<feature type="region of interest" description="Disordered" evidence="13">
    <location>
        <begin position="148"/>
        <end position="314"/>
    </location>
</feature>
<dbReference type="GO" id="GO:0008270">
    <property type="term" value="F:zinc ion binding"/>
    <property type="evidence" value="ECO:0007669"/>
    <property type="project" value="UniProtKB-UniRule"/>
</dbReference>
<evidence type="ECO:0000256" key="11">
    <source>
        <dbReference type="PROSITE-ProRule" id="PRU00042"/>
    </source>
</evidence>
<feature type="binding site" evidence="12">
    <location>
        <position position="66"/>
    </location>
    <ligand>
        <name>Zn(2+)</name>
        <dbReference type="ChEBI" id="CHEBI:29105"/>
    </ligand>
</feature>
<dbReference type="GeneID" id="113205337"/>
<dbReference type="RefSeq" id="XP_026276706.1">
    <property type="nucleotide sequence ID" value="XM_026420921.2"/>
</dbReference>
<feature type="domain" description="C2H2-type" evidence="14">
    <location>
        <begin position="324"/>
        <end position="347"/>
    </location>
</feature>
<evidence type="ECO:0000313" key="16">
    <source>
        <dbReference type="Proteomes" id="UP000504606"/>
    </source>
</evidence>
<dbReference type="InterPro" id="IPR013087">
    <property type="entry name" value="Znf_C2H2_type"/>
</dbReference>
<evidence type="ECO:0000256" key="7">
    <source>
        <dbReference type="ARBA" id="ARBA00023015"/>
    </source>
</evidence>
<dbReference type="Pfam" id="PF13912">
    <property type="entry name" value="zf-C2H2_6"/>
    <property type="match status" value="4"/>
</dbReference>
<comment type="similarity">
    <text evidence="2">Belongs to the krueppel C2H2-type zinc-finger protein family.</text>
</comment>
<evidence type="ECO:0000256" key="10">
    <source>
        <dbReference type="ARBA" id="ARBA00023242"/>
    </source>
</evidence>
<dbReference type="GO" id="GO:0000978">
    <property type="term" value="F:RNA polymerase II cis-regulatory region sequence-specific DNA binding"/>
    <property type="evidence" value="ECO:0007669"/>
    <property type="project" value="TreeGrafter"/>
</dbReference>
<dbReference type="PROSITE" id="PS00028">
    <property type="entry name" value="ZINC_FINGER_C2H2_1"/>
    <property type="match status" value="10"/>
</dbReference>
<dbReference type="FunFam" id="3.30.160.60:FF:002394">
    <property type="entry name" value="Uncharacterized protein"/>
    <property type="match status" value="1"/>
</dbReference>
<dbReference type="Proteomes" id="UP000504606">
    <property type="component" value="Unplaced"/>
</dbReference>
<feature type="domain" description="C2H2-type" evidence="14">
    <location>
        <begin position="567"/>
        <end position="594"/>
    </location>
</feature>
<feature type="domain" description="C2H2-type" evidence="14">
    <location>
        <begin position="482"/>
        <end position="509"/>
    </location>
</feature>
<dbReference type="PANTHER" id="PTHR24393:SF15">
    <property type="entry name" value="IP01243P-RELATED"/>
    <property type="match status" value="1"/>
</dbReference>
<dbReference type="FunFam" id="3.30.160.60:FF:000065">
    <property type="entry name" value="B-cell CLL/lymphoma 6, member B"/>
    <property type="match status" value="1"/>
</dbReference>
<dbReference type="KEGG" id="foc:113205337"/>
<comment type="subcellular location">
    <subcellularLocation>
        <location evidence="1">Nucleus</location>
    </subcellularLocation>
</comment>
<dbReference type="FunFam" id="3.30.160.60:FF:002343">
    <property type="entry name" value="Zinc finger protein 33A"/>
    <property type="match status" value="1"/>
</dbReference>
<proteinExistence type="inferred from homology"/>
<evidence type="ECO:0000313" key="17">
    <source>
        <dbReference type="RefSeq" id="XP_026276706.1"/>
    </source>
</evidence>
<evidence type="ECO:0000256" key="9">
    <source>
        <dbReference type="ARBA" id="ARBA00023163"/>
    </source>
</evidence>
<sequence>MMRPEVVDIISACRLCLSMSPDNSEIFQNLKPSKSLAFALPQLISGCVGFEISQCEELPSKICNMCLQEVNRWAAFQAKCQSINGVLSKVVYQKCTLFTIDSKLKMIENPHPKRLLLPKTTAVSDISTINVPQENDLNLVSSSKKKSKSKQILDKDSNSTTIKHQKHKALKINITSKSAPLKDDEANNLEPKTGVFSEDSKQSTSGASKEIKEAQSNEIDHQTFVDLTTQGQQDDKEQELHSDNGGDCDSNVENDDDNVDYDDGDDDDIDDVDDGDDEDDDNTSCVSEKSSEDGIMNSSLDEDSDVPLEVAQDDDSKPWRLRTVKCPKCPKIFPKHHGLKFHLRRIHGLFTLYPCAVCGHTSVLSKKREKHIIKSHEDLLNTNAKCMCKVCGLILKSRVSLWRHKKKHKEDRCCKVCNTMFKSLEELDVHSKTSHPTDMTENPPQNEGDYKFKCHLCENIAFRSEKDWREHYMLIHFTQAVYACDLCDKTYHTKEHLEMHKHTHAGEKPYMCELCASRFSGKSSLKSHLRKIHSAREYVCKVCQKKYGSYAGLYYHNRIQHLGIAPFVCHECGKKFKSTNGLLFHMRTHSGEKPYSCEHCSFASRSLAGLYAHRVTHSDDKPFKCDECDKSFKLKGWLQVHKKTHAGVKKFVCDICKFSFIANYQLKSHMKVHSGERPHICDICSKSFARKDTLTEHRRTHTKETKYTCKTCNLGFMFLKPFKKHKCTANTSNSNNLDLQRVDLLLDSLEEEDE</sequence>
<keyword evidence="9" id="KW-0804">Transcription</keyword>
<feature type="domain" description="C2H2-type" evidence="14">
    <location>
        <begin position="595"/>
        <end position="622"/>
    </location>
</feature>
<evidence type="ECO:0000256" key="2">
    <source>
        <dbReference type="ARBA" id="ARBA00006991"/>
    </source>
</evidence>
<keyword evidence="8" id="KW-0238">DNA-binding</keyword>
<dbReference type="Pfam" id="PF00096">
    <property type="entry name" value="zf-C2H2"/>
    <property type="match status" value="3"/>
</dbReference>
<dbReference type="PROSITE" id="PS50157">
    <property type="entry name" value="ZINC_FINGER_C2H2_2"/>
    <property type="match status" value="9"/>
</dbReference>
<evidence type="ECO:0000256" key="8">
    <source>
        <dbReference type="ARBA" id="ARBA00023125"/>
    </source>
</evidence>
<evidence type="ECO:0000256" key="3">
    <source>
        <dbReference type="ARBA" id="ARBA00022723"/>
    </source>
</evidence>
<evidence type="ECO:0000256" key="1">
    <source>
        <dbReference type="ARBA" id="ARBA00004123"/>
    </source>
</evidence>
<keyword evidence="4" id="KW-0677">Repeat</keyword>
<dbReference type="Pfam" id="PF12874">
    <property type="entry name" value="zf-met"/>
    <property type="match status" value="1"/>
</dbReference>
<dbReference type="OrthoDB" id="6077919at2759"/>
<dbReference type="SUPFAM" id="SSF57716">
    <property type="entry name" value="Glucocorticoid receptor-like (DNA-binding domain)"/>
    <property type="match status" value="1"/>
</dbReference>
<evidence type="ECO:0000256" key="6">
    <source>
        <dbReference type="ARBA" id="ARBA00022833"/>
    </source>
</evidence>
<keyword evidence="7" id="KW-0805">Transcription regulation</keyword>
<evidence type="ECO:0000259" key="14">
    <source>
        <dbReference type="PROSITE" id="PS50157"/>
    </source>
</evidence>
<evidence type="ECO:0000256" key="5">
    <source>
        <dbReference type="ARBA" id="ARBA00022771"/>
    </source>
</evidence>
<evidence type="ECO:0000259" key="15">
    <source>
        <dbReference type="PROSITE" id="PS51915"/>
    </source>
</evidence>
<feature type="binding site" evidence="12">
    <location>
        <position position="13"/>
    </location>
    <ligand>
        <name>Zn(2+)</name>
        <dbReference type="ChEBI" id="CHEBI:29105"/>
    </ligand>
</feature>
<dbReference type="SUPFAM" id="SSF57667">
    <property type="entry name" value="beta-beta-alpha zinc fingers"/>
    <property type="match status" value="5"/>
</dbReference>
<dbReference type="PROSITE" id="PS51915">
    <property type="entry name" value="ZAD"/>
    <property type="match status" value="1"/>
</dbReference>
<feature type="compositionally biased region" description="Basic and acidic residues" evidence="13">
    <location>
        <begin position="233"/>
        <end position="244"/>
    </location>
</feature>
<dbReference type="Pfam" id="PF07776">
    <property type="entry name" value="zf-AD"/>
    <property type="match status" value="1"/>
</dbReference>
<feature type="domain" description="ZAD" evidence="15">
    <location>
        <begin position="11"/>
        <end position="90"/>
    </location>
</feature>
<keyword evidence="10" id="KW-0539">Nucleus</keyword>
<keyword evidence="16" id="KW-1185">Reference proteome</keyword>
<keyword evidence="3 12" id="KW-0479">Metal-binding</keyword>
<accession>A0A6J1SDJ2</accession>
<feature type="domain" description="C2H2-type" evidence="14">
    <location>
        <begin position="651"/>
        <end position="678"/>
    </location>
</feature>